<evidence type="ECO:0000313" key="7">
    <source>
        <dbReference type="Proteomes" id="UP000094578"/>
    </source>
</evidence>
<dbReference type="Proteomes" id="UP000094578">
    <property type="component" value="Unassembled WGS sequence"/>
</dbReference>
<sequence>MNLWSTSKKWLPLVCGSVLFTSLWMPASISAATTNDTSSAIQVANTSSFTPGAVWNDTNGVPIQAHGGGILYNQQDETYYWYGEDKTNGYLPARGVHVYASKDLYNWEDKGLALTAIESEDDFTNDPVISKLYAGRTDTANILNDIGTNRIIERPKVIYNEKTGKYVMWMHTDGPSATSTANYAKAQAGYALSDSPTGPFVYGEGFRMDRAPKDAEYNGQPDQPGMARDMTLFKDDDGTAYLVYSSEENLTIYISKLNDDYTDITGWHKEGKAERDQEYQSVYGEDYVRVFPGAQREAPAMFKHNGKYYMVTSGATGWDPNVAKYTVADHIFGPWAPLKNFAPDSQTTFGSQSTHIIPVEGAPGKFIYMGDRWKKDDLKDSRYIWLPIKIAEDGAITLSWRDEWTLNDL</sequence>
<dbReference type="EC" id="3.2.1.23" evidence="6"/>
<dbReference type="EMBL" id="MDER01000051">
    <property type="protein sequence ID" value="ODP27550.1"/>
    <property type="molecule type" value="Genomic_DNA"/>
</dbReference>
<evidence type="ECO:0000256" key="3">
    <source>
        <dbReference type="ARBA" id="ARBA00023295"/>
    </source>
</evidence>
<protein>
    <submittedName>
        <fullName evidence="6">Beta-galactosidase</fullName>
        <ecNumber evidence="6">3.2.1.23</ecNumber>
    </submittedName>
</protein>
<dbReference type="InterPro" id="IPR023296">
    <property type="entry name" value="Glyco_hydro_beta-prop_sf"/>
</dbReference>
<keyword evidence="3 4" id="KW-0326">Glycosidase</keyword>
<evidence type="ECO:0000256" key="5">
    <source>
        <dbReference type="SAM" id="SignalP"/>
    </source>
</evidence>
<dbReference type="InterPro" id="IPR006710">
    <property type="entry name" value="Glyco_hydro_43"/>
</dbReference>
<evidence type="ECO:0000256" key="2">
    <source>
        <dbReference type="ARBA" id="ARBA00022801"/>
    </source>
</evidence>
<dbReference type="Gene3D" id="2.115.10.20">
    <property type="entry name" value="Glycosyl hydrolase domain, family 43"/>
    <property type="match status" value="1"/>
</dbReference>
<accession>A0A1E3L3K7</accession>
<dbReference type="PANTHER" id="PTHR22925:SF3">
    <property type="entry name" value="GLYCOSYL HYDROLASE FAMILY PROTEIN 43"/>
    <property type="match status" value="1"/>
</dbReference>
<dbReference type="GO" id="GO:0004565">
    <property type="term" value="F:beta-galactosidase activity"/>
    <property type="evidence" value="ECO:0007669"/>
    <property type="project" value="UniProtKB-EC"/>
</dbReference>
<dbReference type="GO" id="GO:0005975">
    <property type="term" value="P:carbohydrate metabolic process"/>
    <property type="evidence" value="ECO:0007669"/>
    <property type="project" value="InterPro"/>
</dbReference>
<dbReference type="SUPFAM" id="SSF75005">
    <property type="entry name" value="Arabinanase/levansucrase/invertase"/>
    <property type="match status" value="1"/>
</dbReference>
<comment type="similarity">
    <text evidence="1 4">Belongs to the glycosyl hydrolase 43 family.</text>
</comment>
<evidence type="ECO:0000313" key="6">
    <source>
        <dbReference type="EMBL" id="ODP27550.1"/>
    </source>
</evidence>
<dbReference type="RefSeq" id="WP_083243551.1">
    <property type="nucleotide sequence ID" value="NZ_MDER01000051.1"/>
</dbReference>
<reference evidence="6 7" key="1">
    <citation type="submission" date="2016-08" db="EMBL/GenBank/DDBJ databases">
        <title>Genome sequencing of Paenibacillus sp. TI45-13ar, isolated from Korean traditional nuruk.</title>
        <authorList>
            <person name="Kim S.-J."/>
        </authorList>
    </citation>
    <scope>NUCLEOTIDE SEQUENCE [LARGE SCALE GENOMIC DNA]</scope>
    <source>
        <strain evidence="6 7">TI45-13ar</strain>
    </source>
</reference>
<dbReference type="CDD" id="cd18825">
    <property type="entry name" value="GH43_CtGH43-like"/>
    <property type="match status" value="1"/>
</dbReference>
<gene>
    <name evidence="6" type="ORF">PTI45_03005</name>
</gene>
<comment type="caution">
    <text evidence="6">The sequence shown here is derived from an EMBL/GenBank/DDBJ whole genome shotgun (WGS) entry which is preliminary data.</text>
</comment>
<feature type="chain" id="PRO_5009131253" evidence="5">
    <location>
        <begin position="32"/>
        <end position="409"/>
    </location>
</feature>
<dbReference type="STRING" id="1886670.PTI45_03005"/>
<dbReference type="Pfam" id="PF04616">
    <property type="entry name" value="Glyco_hydro_43"/>
    <property type="match status" value="1"/>
</dbReference>
<keyword evidence="5" id="KW-0732">Signal</keyword>
<name>A0A1E3L3K7_9BACL</name>
<feature type="signal peptide" evidence="5">
    <location>
        <begin position="1"/>
        <end position="31"/>
    </location>
</feature>
<dbReference type="PATRIC" id="fig|1886670.3.peg.3053"/>
<organism evidence="6 7">
    <name type="scientific">Paenibacillus nuruki</name>
    <dbReference type="NCBI Taxonomy" id="1886670"/>
    <lineage>
        <taxon>Bacteria</taxon>
        <taxon>Bacillati</taxon>
        <taxon>Bacillota</taxon>
        <taxon>Bacilli</taxon>
        <taxon>Bacillales</taxon>
        <taxon>Paenibacillaceae</taxon>
        <taxon>Paenibacillus</taxon>
    </lineage>
</organism>
<dbReference type="AlphaFoldDB" id="A0A1E3L3K7"/>
<evidence type="ECO:0000256" key="1">
    <source>
        <dbReference type="ARBA" id="ARBA00009865"/>
    </source>
</evidence>
<proteinExistence type="inferred from homology"/>
<evidence type="ECO:0000256" key="4">
    <source>
        <dbReference type="RuleBase" id="RU361187"/>
    </source>
</evidence>
<dbReference type="PANTHER" id="PTHR22925">
    <property type="entry name" value="GLYCOSYL HYDROLASE 43 FAMILY MEMBER"/>
    <property type="match status" value="1"/>
</dbReference>
<keyword evidence="7" id="KW-1185">Reference proteome</keyword>
<keyword evidence="2 4" id="KW-0378">Hydrolase</keyword>